<keyword evidence="3" id="KW-1003">Cell membrane</keyword>
<protein>
    <submittedName>
        <fullName evidence="10">Carbohydrate ABC transporter permease</fullName>
    </submittedName>
</protein>
<sequence length="299" mass="32405">MTTSTPTTRGPAPAVTDASAPTRAPGLALRRTALYATLVALALVFLMPLVWMLITSLKTYAGAQQIPPTWLPDPLSGYGYEQILNNTANPVLRWFLNSMVAATLHALLVLVTASMAAYALARLRFRGRKVLFALVVGTLFIPPTSLIVPNFLIVDSLGWLDTLTVVIVPGTASAFGVFFLRQFFLSLPRELEEAATLDGASQWQIFWKVVLPLSKPALATLAVLSFLTNWNDFLWPIYVLFSPETLTLPPGLGLLQGSYVTDYPVIMAGAVLASVPVLILFVLAQRHIIQGVSRSGLKG</sequence>
<keyword evidence="6 7" id="KW-0472">Membrane</keyword>
<dbReference type="InterPro" id="IPR035906">
    <property type="entry name" value="MetI-like_sf"/>
</dbReference>
<dbReference type="PANTHER" id="PTHR43744:SF12">
    <property type="entry name" value="ABC TRANSPORTER PERMEASE PROTEIN MG189-RELATED"/>
    <property type="match status" value="1"/>
</dbReference>
<evidence type="ECO:0000256" key="6">
    <source>
        <dbReference type="ARBA" id="ARBA00023136"/>
    </source>
</evidence>
<evidence type="ECO:0000256" key="1">
    <source>
        <dbReference type="ARBA" id="ARBA00004651"/>
    </source>
</evidence>
<name>A0ABX0Z359_9ACTN</name>
<comment type="subcellular location">
    <subcellularLocation>
        <location evidence="1 7">Cell membrane</location>
        <topology evidence="1 7">Multi-pass membrane protein</topology>
    </subcellularLocation>
</comment>
<dbReference type="Proteomes" id="UP000783871">
    <property type="component" value="Unassembled WGS sequence"/>
</dbReference>
<proteinExistence type="inferred from homology"/>
<dbReference type="RefSeq" id="WP_167999813.1">
    <property type="nucleotide sequence ID" value="NZ_JAATEO010000004.1"/>
</dbReference>
<evidence type="ECO:0000256" key="3">
    <source>
        <dbReference type="ARBA" id="ARBA00022475"/>
    </source>
</evidence>
<keyword evidence="11" id="KW-1185">Reference proteome</keyword>
<dbReference type="SUPFAM" id="SSF161098">
    <property type="entry name" value="MetI-like"/>
    <property type="match status" value="1"/>
</dbReference>
<evidence type="ECO:0000256" key="8">
    <source>
        <dbReference type="SAM" id="MobiDB-lite"/>
    </source>
</evidence>
<evidence type="ECO:0000259" key="9">
    <source>
        <dbReference type="PROSITE" id="PS50928"/>
    </source>
</evidence>
<keyword evidence="4 7" id="KW-0812">Transmembrane</keyword>
<dbReference type="Pfam" id="PF00528">
    <property type="entry name" value="BPD_transp_1"/>
    <property type="match status" value="1"/>
</dbReference>
<comment type="similarity">
    <text evidence="7">Belongs to the binding-protein-dependent transport system permease family.</text>
</comment>
<evidence type="ECO:0000256" key="5">
    <source>
        <dbReference type="ARBA" id="ARBA00022989"/>
    </source>
</evidence>
<keyword evidence="2 7" id="KW-0813">Transport</keyword>
<evidence type="ECO:0000256" key="4">
    <source>
        <dbReference type="ARBA" id="ARBA00022692"/>
    </source>
</evidence>
<dbReference type="CDD" id="cd06261">
    <property type="entry name" value="TM_PBP2"/>
    <property type="match status" value="1"/>
</dbReference>
<feature type="domain" description="ABC transmembrane type-1" evidence="9">
    <location>
        <begin position="95"/>
        <end position="284"/>
    </location>
</feature>
<feature type="transmembrane region" description="Helical" evidence="7">
    <location>
        <begin position="94"/>
        <end position="118"/>
    </location>
</feature>
<keyword evidence="5 7" id="KW-1133">Transmembrane helix</keyword>
<evidence type="ECO:0000256" key="7">
    <source>
        <dbReference type="RuleBase" id="RU363032"/>
    </source>
</evidence>
<dbReference type="InterPro" id="IPR000515">
    <property type="entry name" value="MetI-like"/>
</dbReference>
<evidence type="ECO:0000313" key="10">
    <source>
        <dbReference type="EMBL" id="NJP31394.1"/>
    </source>
</evidence>
<comment type="caution">
    <text evidence="10">The sequence shown here is derived from an EMBL/GenBank/DDBJ whole genome shotgun (WGS) entry which is preliminary data.</text>
</comment>
<evidence type="ECO:0000313" key="11">
    <source>
        <dbReference type="Proteomes" id="UP000783871"/>
    </source>
</evidence>
<feature type="transmembrane region" description="Helical" evidence="7">
    <location>
        <begin position="130"/>
        <end position="153"/>
    </location>
</feature>
<gene>
    <name evidence="10" type="ORF">HCJ94_05185</name>
</gene>
<dbReference type="EMBL" id="JAATEO010000004">
    <property type="protein sequence ID" value="NJP31394.1"/>
    <property type="molecule type" value="Genomic_DNA"/>
</dbReference>
<dbReference type="Gene3D" id="1.10.3720.10">
    <property type="entry name" value="MetI-like"/>
    <property type="match status" value="1"/>
</dbReference>
<evidence type="ECO:0000256" key="2">
    <source>
        <dbReference type="ARBA" id="ARBA00022448"/>
    </source>
</evidence>
<feature type="transmembrane region" description="Helical" evidence="7">
    <location>
        <begin position="33"/>
        <end position="54"/>
    </location>
</feature>
<dbReference type="PANTHER" id="PTHR43744">
    <property type="entry name" value="ABC TRANSPORTER PERMEASE PROTEIN MG189-RELATED-RELATED"/>
    <property type="match status" value="1"/>
</dbReference>
<reference evidence="10 11" key="1">
    <citation type="submission" date="2020-03" db="EMBL/GenBank/DDBJ databases">
        <title>WGS of actinomycetes isolated from Thailand.</title>
        <authorList>
            <person name="Thawai C."/>
        </authorList>
    </citation>
    <scope>NUCLEOTIDE SEQUENCE [LARGE SCALE GENOMIC DNA]</scope>
    <source>
        <strain evidence="10 11">HSS6-12</strain>
    </source>
</reference>
<dbReference type="PROSITE" id="PS50928">
    <property type="entry name" value="ABC_TM1"/>
    <property type="match status" value="1"/>
</dbReference>
<feature type="transmembrane region" description="Helical" evidence="7">
    <location>
        <begin position="159"/>
        <end position="180"/>
    </location>
</feature>
<accession>A0ABX0Z359</accession>
<feature type="region of interest" description="Disordered" evidence="8">
    <location>
        <begin position="1"/>
        <end position="20"/>
    </location>
</feature>
<feature type="transmembrane region" description="Helical" evidence="7">
    <location>
        <begin position="261"/>
        <end position="284"/>
    </location>
</feature>
<organism evidence="10 11">
    <name type="scientific">Micromonospora thermarum</name>
    <dbReference type="NCBI Taxonomy" id="2720024"/>
    <lineage>
        <taxon>Bacteria</taxon>
        <taxon>Bacillati</taxon>
        <taxon>Actinomycetota</taxon>
        <taxon>Actinomycetes</taxon>
        <taxon>Micromonosporales</taxon>
        <taxon>Micromonosporaceae</taxon>
        <taxon>Micromonospora</taxon>
    </lineage>
</organism>